<feature type="binding site" evidence="5">
    <location>
        <position position="47"/>
    </location>
    <ligand>
        <name>substrate</name>
    </ligand>
</feature>
<dbReference type="PANTHER" id="PTHR10996">
    <property type="entry name" value="2-HYDROXYACID DEHYDROGENASE-RELATED"/>
    <property type="match status" value="1"/>
</dbReference>
<feature type="active site" evidence="5">
    <location>
        <position position="208"/>
    </location>
</feature>
<dbReference type="Proteomes" id="UP000235162">
    <property type="component" value="Unassembled WGS sequence"/>
</dbReference>
<dbReference type="PANTHER" id="PTHR10996:SF178">
    <property type="entry name" value="2-HYDROXYACID DEHYDROGENASE YGL185C-RELATED"/>
    <property type="match status" value="1"/>
</dbReference>
<evidence type="ECO:0000256" key="4">
    <source>
        <dbReference type="ARBA" id="ARBA00023096"/>
    </source>
</evidence>
<dbReference type="InterPro" id="IPR024531">
    <property type="entry name" value="Erythronate-4-P_DHase_dimer"/>
</dbReference>
<gene>
    <name evidence="5" type="primary">pdxB</name>
    <name evidence="9" type="ORF">C0029_10990</name>
</gene>
<feature type="binding site" evidence="5">
    <location>
        <position position="68"/>
    </location>
    <ligand>
        <name>substrate</name>
    </ligand>
</feature>
<evidence type="ECO:0000256" key="1">
    <source>
        <dbReference type="ARBA" id="ARBA00022490"/>
    </source>
</evidence>
<evidence type="ECO:0000259" key="7">
    <source>
        <dbReference type="Pfam" id="PF02826"/>
    </source>
</evidence>
<evidence type="ECO:0000259" key="8">
    <source>
        <dbReference type="Pfam" id="PF11890"/>
    </source>
</evidence>
<comment type="function">
    <text evidence="5">Catalyzes the oxidation of erythronate-4-phosphate to 3-hydroxy-2-oxo-4-phosphonooxybutanoate.</text>
</comment>
<keyword evidence="10" id="KW-1185">Reference proteome</keyword>
<evidence type="ECO:0000313" key="10">
    <source>
        <dbReference type="Proteomes" id="UP000235162"/>
    </source>
</evidence>
<keyword evidence="3 5" id="KW-0520">NAD</keyword>
<comment type="subunit">
    <text evidence="5">Homodimer.</text>
</comment>
<dbReference type="GO" id="GO:0030267">
    <property type="term" value="F:glyoxylate reductase (NADPH) activity"/>
    <property type="evidence" value="ECO:0007669"/>
    <property type="project" value="TreeGrafter"/>
</dbReference>
<feature type="binding site" evidence="5">
    <location>
        <position position="258"/>
    </location>
    <ligand>
        <name>substrate</name>
    </ligand>
</feature>
<dbReference type="InterPro" id="IPR036291">
    <property type="entry name" value="NAD(P)-bd_dom_sf"/>
</dbReference>
<dbReference type="Pfam" id="PF00389">
    <property type="entry name" value="2-Hacid_dh"/>
    <property type="match status" value="1"/>
</dbReference>
<dbReference type="InterPro" id="IPR006140">
    <property type="entry name" value="D-isomer_DH_NAD-bd"/>
</dbReference>
<evidence type="ECO:0000256" key="5">
    <source>
        <dbReference type="HAMAP-Rule" id="MF_01825"/>
    </source>
</evidence>
<evidence type="ECO:0000256" key="3">
    <source>
        <dbReference type="ARBA" id="ARBA00023027"/>
    </source>
</evidence>
<comment type="pathway">
    <text evidence="5">Cofactor biosynthesis; pyridoxine 5'-phosphate biosynthesis; pyridoxine 5'-phosphate from D-erythrose 4-phosphate: step 2/5.</text>
</comment>
<accession>A0AAP8MFG8</accession>
<evidence type="ECO:0000313" key="9">
    <source>
        <dbReference type="EMBL" id="PLW86888.1"/>
    </source>
</evidence>
<dbReference type="Pfam" id="PF11890">
    <property type="entry name" value="DUF3410"/>
    <property type="match status" value="1"/>
</dbReference>
<dbReference type="SUPFAM" id="SSF51735">
    <property type="entry name" value="NAD(P)-binding Rossmann-fold domains"/>
    <property type="match status" value="1"/>
</dbReference>
<dbReference type="AlphaFoldDB" id="A0AAP8MFG8"/>
<dbReference type="GO" id="GO:0005829">
    <property type="term" value="C:cytosol"/>
    <property type="evidence" value="ECO:0007669"/>
    <property type="project" value="TreeGrafter"/>
</dbReference>
<dbReference type="GO" id="GO:0046983">
    <property type="term" value="F:protein dimerization activity"/>
    <property type="evidence" value="ECO:0007669"/>
    <property type="project" value="InterPro"/>
</dbReference>
<dbReference type="GO" id="GO:0051287">
    <property type="term" value="F:NAD binding"/>
    <property type="evidence" value="ECO:0007669"/>
    <property type="project" value="InterPro"/>
</dbReference>
<organism evidence="9 10">
    <name type="scientific">Halioglobus japonicus</name>
    <dbReference type="NCBI Taxonomy" id="930805"/>
    <lineage>
        <taxon>Bacteria</taxon>
        <taxon>Pseudomonadati</taxon>
        <taxon>Pseudomonadota</taxon>
        <taxon>Gammaproteobacteria</taxon>
        <taxon>Cellvibrionales</taxon>
        <taxon>Halieaceae</taxon>
        <taxon>Halioglobus</taxon>
    </lineage>
</organism>
<dbReference type="InterPro" id="IPR006139">
    <property type="entry name" value="D-isomer_2_OHA_DH_cat_dom"/>
</dbReference>
<evidence type="ECO:0000256" key="2">
    <source>
        <dbReference type="ARBA" id="ARBA00023002"/>
    </source>
</evidence>
<dbReference type="Gene3D" id="3.30.1370.170">
    <property type="match status" value="1"/>
</dbReference>
<reference evidence="9 10" key="1">
    <citation type="submission" date="2018-01" db="EMBL/GenBank/DDBJ databases">
        <title>The draft genome sequence of Halioglobus japonicus S1-36.</title>
        <authorList>
            <person name="Du Z.-J."/>
            <person name="Shi M.-J."/>
        </authorList>
    </citation>
    <scope>NUCLEOTIDE SEQUENCE [LARGE SCALE GENOMIC DNA]</scope>
    <source>
        <strain evidence="9 10">S1-36</strain>
    </source>
</reference>
<feature type="binding site" evidence="5">
    <location>
        <position position="257"/>
    </location>
    <ligand>
        <name>NAD(+)</name>
        <dbReference type="ChEBI" id="CHEBI:57540"/>
    </ligand>
</feature>
<dbReference type="InterPro" id="IPR050223">
    <property type="entry name" value="D-isomer_2-hydroxyacid_DH"/>
</dbReference>
<dbReference type="Pfam" id="PF02826">
    <property type="entry name" value="2-Hacid_dh_C"/>
    <property type="match status" value="1"/>
</dbReference>
<feature type="domain" description="Erythronate-4-phosphate dehydrogenase dimerisation" evidence="8">
    <location>
        <begin position="303"/>
        <end position="361"/>
    </location>
</feature>
<comment type="caution">
    <text evidence="9">The sequence shown here is derived from an EMBL/GenBank/DDBJ whole genome shotgun (WGS) entry which is preliminary data.</text>
</comment>
<sequence length="378" mass="40241">MTLSVVADENIPGVEALLGAGAEVTRVNGRSLQPEQLRTADALLVRSVTRVDAALIANTKVRFVGTATAGTDHIDQQALASLGVRFCSAPGSNANAVVEYVLAAIAQSEQFLECLLSGGVAGIVGFGHVGRLLARRFEALGIRWQAYDPWLDESDIPAAAGFAEILHSDVICVHAELTDAQPWPSRHLFDQAALAGLTSSQLLINASRGPVVDNQALLRRLLEDAAPRVVLDVWEREPQVDTQLLANVAFGTAHIAGYSLDGKLLATRMLLDAMADEFHIELSGGPGTAAPSLPLVAPTAPERAAAVRELLAQVYRIEEDDTLLRKAVAEAPEAIATAFDGLRRSYRVRRELTSATLQLLQHDALVATTARALGITCT</sequence>
<dbReference type="GO" id="GO:0008615">
    <property type="term" value="P:pyridoxine biosynthetic process"/>
    <property type="evidence" value="ECO:0007669"/>
    <property type="project" value="UniProtKB-UniRule"/>
</dbReference>
<dbReference type="HAMAP" id="MF_01825">
    <property type="entry name" value="PdxB"/>
    <property type="match status" value="1"/>
</dbReference>
<comment type="similarity">
    <text evidence="5">Belongs to the D-isomer specific 2-hydroxyacid dehydrogenase family. PdxB subfamily.</text>
</comment>
<feature type="domain" description="D-isomer specific 2-hydroxyacid dehydrogenase catalytic" evidence="6">
    <location>
        <begin position="34"/>
        <end position="297"/>
    </location>
</feature>
<dbReference type="InterPro" id="IPR038251">
    <property type="entry name" value="PdxB_dimer_sf"/>
</dbReference>
<dbReference type="EC" id="1.1.1.290" evidence="5"/>
<keyword evidence="1 5" id="KW-0963">Cytoplasm</keyword>
<feature type="domain" description="D-isomer specific 2-hydroxyacid dehydrogenase NAD-binding" evidence="7">
    <location>
        <begin position="110"/>
        <end position="256"/>
    </location>
</feature>
<protein>
    <recommendedName>
        <fullName evidence="5">Erythronate-4-phosphate dehydrogenase</fullName>
        <ecNumber evidence="5">1.1.1.290</ecNumber>
    </recommendedName>
</protein>
<dbReference type="Gene3D" id="3.40.50.720">
    <property type="entry name" value="NAD(P)-binding Rossmann-like Domain"/>
    <property type="match status" value="2"/>
</dbReference>
<dbReference type="SUPFAM" id="SSF52283">
    <property type="entry name" value="Formate/glycerate dehydrogenase catalytic domain-like"/>
    <property type="match status" value="1"/>
</dbReference>
<proteinExistence type="inferred from homology"/>
<feature type="active site" evidence="5">
    <location>
        <position position="237"/>
    </location>
</feature>
<feature type="active site" description="Proton donor" evidence="5">
    <location>
        <position position="254"/>
    </location>
</feature>
<dbReference type="GO" id="GO:0033711">
    <property type="term" value="F:4-phosphoerythronate dehydrogenase activity"/>
    <property type="evidence" value="ECO:0007669"/>
    <property type="project" value="UniProtKB-EC"/>
</dbReference>
<comment type="caution">
    <text evidence="5">Lacks conserved residue(s) required for the propagation of feature annotation.</text>
</comment>
<dbReference type="GO" id="GO:0016618">
    <property type="term" value="F:hydroxypyruvate reductase [NAD(P)H] activity"/>
    <property type="evidence" value="ECO:0007669"/>
    <property type="project" value="TreeGrafter"/>
</dbReference>
<keyword evidence="4 5" id="KW-0664">Pyridoxine biosynthesis</keyword>
<dbReference type="InterPro" id="IPR020921">
    <property type="entry name" value="Erythronate-4-P_DHase"/>
</dbReference>
<keyword evidence="2 5" id="KW-0560">Oxidoreductase</keyword>
<feature type="binding site" evidence="5">
    <location>
        <position position="148"/>
    </location>
    <ligand>
        <name>NAD(+)</name>
        <dbReference type="ChEBI" id="CHEBI:57540"/>
    </ligand>
</feature>
<evidence type="ECO:0000259" key="6">
    <source>
        <dbReference type="Pfam" id="PF00389"/>
    </source>
</evidence>
<feature type="binding site" evidence="5">
    <location>
        <begin position="206"/>
        <end position="208"/>
    </location>
    <ligand>
        <name>NAD(+)</name>
        <dbReference type="ChEBI" id="CHEBI:57540"/>
    </ligand>
</feature>
<comment type="catalytic activity">
    <reaction evidence="5">
        <text>4-phospho-D-erythronate + NAD(+) = (R)-3-hydroxy-2-oxo-4-phosphooxybutanoate + NADH + H(+)</text>
        <dbReference type="Rhea" id="RHEA:18829"/>
        <dbReference type="ChEBI" id="CHEBI:15378"/>
        <dbReference type="ChEBI" id="CHEBI:57540"/>
        <dbReference type="ChEBI" id="CHEBI:57945"/>
        <dbReference type="ChEBI" id="CHEBI:58538"/>
        <dbReference type="ChEBI" id="CHEBI:58766"/>
        <dbReference type="EC" id="1.1.1.290"/>
    </reaction>
</comment>
<dbReference type="CDD" id="cd12158">
    <property type="entry name" value="ErythrP_dh"/>
    <property type="match status" value="1"/>
</dbReference>
<name>A0AAP8MFG8_9GAMM</name>
<dbReference type="RefSeq" id="WP_084199720.1">
    <property type="nucleotide sequence ID" value="NZ_BMYL01000009.1"/>
</dbReference>
<comment type="subcellular location">
    <subcellularLocation>
        <location evidence="5">Cytoplasm</location>
    </subcellularLocation>
</comment>
<feature type="binding site" evidence="5">
    <location>
        <position position="232"/>
    </location>
    <ligand>
        <name>NAD(+)</name>
        <dbReference type="ChEBI" id="CHEBI:57540"/>
    </ligand>
</feature>
<dbReference type="EMBL" id="PKUR01000002">
    <property type="protein sequence ID" value="PLW86888.1"/>
    <property type="molecule type" value="Genomic_DNA"/>
</dbReference>